<dbReference type="AlphaFoldDB" id="A0A1L5YD19"/>
<gene>
    <name evidence="1" type="ORF">PCKR_830</name>
    <name evidence="2" type="ORF">PFK_830</name>
    <name evidence="3" type="ORF">PMNZ_837</name>
</gene>
<evidence type="ECO:0000313" key="1">
    <source>
        <dbReference type="EMBL" id="APP88590.1"/>
    </source>
</evidence>
<dbReference type="InterPro" id="IPR021374">
    <property type="entry name" value="DUF2996"/>
</dbReference>
<keyword evidence="1" id="KW-0934">Plastid</keyword>
<evidence type="ECO:0000313" key="3">
    <source>
        <dbReference type="EMBL" id="AXY63752.1"/>
    </source>
</evidence>
<proteinExistence type="predicted"/>
<dbReference type="Pfam" id="PF11210">
    <property type="entry name" value="DUF2996"/>
    <property type="match status" value="1"/>
</dbReference>
<dbReference type="EMBL" id="MG976688">
    <property type="protein sequence ID" value="AXY63752.1"/>
    <property type="molecule type" value="Genomic_DNA"/>
</dbReference>
<organism evidence="1">
    <name type="scientific">Paulinella micropora</name>
    <dbReference type="NCBI Taxonomy" id="1928728"/>
    <lineage>
        <taxon>Eukaryota</taxon>
        <taxon>Sar</taxon>
        <taxon>Rhizaria</taxon>
        <taxon>Cercozoa</taxon>
        <taxon>Imbricatea</taxon>
        <taxon>Silicofilosea</taxon>
        <taxon>Euglyphida</taxon>
        <taxon>Paulinellidae</taxon>
        <taxon>Paulinella</taxon>
    </lineage>
</organism>
<protein>
    <submittedName>
        <fullName evidence="1">Uncharacterized protein</fullName>
    </submittedName>
</protein>
<name>A0A1L5YD19_9EUKA</name>
<dbReference type="EMBL" id="KY124271">
    <property type="protein sequence ID" value="AQX45357.1"/>
    <property type="molecule type" value="Genomic_DNA"/>
</dbReference>
<evidence type="ECO:0000313" key="2">
    <source>
        <dbReference type="EMBL" id="AQX45357.1"/>
    </source>
</evidence>
<geneLocation type="plastid" evidence="1"/>
<sequence>MELLKNDCLSVLSDSIKESTKENIKLSTQETKMPILDITCSMLIGEFPDSRRFWICFLDNTFSGAKVFILANAGSEPSIIEPFLNGDGIMTTARPEASAIAISARIVQRLQNQQWLNVK</sequence>
<reference evidence="1" key="1">
    <citation type="journal article" date="2017" name="Protist">
        <title>Diversity of the Photosynthetic Paulinella Species, with the Description of Paulinella micropora sp. nov. and the Chromatophore Genome Sequence for strain KR01.</title>
        <authorList>
            <person name="Lhee D."/>
            <person name="Yang E.C."/>
            <person name="Kim J.I."/>
            <person name="Nakayama T."/>
            <person name="Zuccarello G."/>
            <person name="Andersen R.A."/>
            <person name="Yoon H.S."/>
        </authorList>
    </citation>
    <scope>NUCLEOTIDE SEQUENCE</scope>
    <source>
        <strain evidence="2">FK01</strain>
        <strain evidence="1">KR01</strain>
    </source>
</reference>
<reference evidence="3" key="2">
    <citation type="submission" date="2018-02" db="EMBL/GenBank/DDBJ databases">
        <title>Genome reduction pattern in chromatophore genome of Paulinella.</title>
        <authorList>
            <person name="Lhee D."/>
            <person name="Yoon H.S."/>
        </authorList>
    </citation>
    <scope>NUCLEOTIDE SEQUENCE</scope>
    <source>
        <strain evidence="3">NZ27</strain>
    </source>
</reference>
<accession>A0A1L5YD19</accession>
<dbReference type="EMBL" id="KX897545">
    <property type="protein sequence ID" value="APP88590.1"/>
    <property type="molecule type" value="Genomic_DNA"/>
</dbReference>